<feature type="transmembrane region" description="Helical" evidence="2">
    <location>
        <begin position="279"/>
        <end position="298"/>
    </location>
</feature>
<organism evidence="3 4">
    <name type="scientific">Fistulifera solaris</name>
    <name type="common">Oleaginous diatom</name>
    <dbReference type="NCBI Taxonomy" id="1519565"/>
    <lineage>
        <taxon>Eukaryota</taxon>
        <taxon>Sar</taxon>
        <taxon>Stramenopiles</taxon>
        <taxon>Ochrophyta</taxon>
        <taxon>Bacillariophyta</taxon>
        <taxon>Bacillariophyceae</taxon>
        <taxon>Bacillariophycidae</taxon>
        <taxon>Naviculales</taxon>
        <taxon>Naviculaceae</taxon>
        <taxon>Fistulifera</taxon>
    </lineage>
</organism>
<feature type="transmembrane region" description="Helical" evidence="2">
    <location>
        <begin position="197"/>
        <end position="215"/>
    </location>
</feature>
<feature type="transmembrane region" description="Helical" evidence="2">
    <location>
        <begin position="243"/>
        <end position="267"/>
    </location>
</feature>
<sequence>MENKEEGPNHPDKEASAIDTDGATEEPNEDNTATKSKRPLYKRKVLKSYITLTLASFINYDSAQKSSNVFGSGGVPSTVEQRRYAVAVSIVSFVLATTTVVGHLDRFLFEKFWREKIFPVGSRIELAILLFLVAWWSVGTGLQTSVTGIAGDSKGQYSFYFSTWACLLSCFFALDAWLQESADEGVKAFVTSWPNRAPAWICIAVLSLSTLVWYIDLWRNHENLDRDEEEFIQVYFEAIREGIWYWLIIIATFTLLSSVGFVIMEIFRATKDEKTRQQSGVNAIEGSCFIFLAMAWIPTVMVATTPGGPASLIGNAYFSTWLLVIFVFEFIHDMRQRIHKSLKEKQAEYRTKQQQILEETRKIRDKTNASDTSGKRERSNTEYFDAVDAF</sequence>
<dbReference type="InParanoid" id="A0A1Z5KS19"/>
<dbReference type="AlphaFoldDB" id="A0A1Z5KS19"/>
<dbReference type="OrthoDB" id="45297at2759"/>
<feature type="transmembrane region" description="Helical" evidence="2">
    <location>
        <begin position="117"/>
        <end position="137"/>
    </location>
</feature>
<feature type="region of interest" description="Disordered" evidence="1">
    <location>
        <begin position="1"/>
        <end position="36"/>
    </location>
</feature>
<keyword evidence="2" id="KW-1133">Transmembrane helix</keyword>
<feature type="transmembrane region" description="Helical" evidence="2">
    <location>
        <begin position="310"/>
        <end position="331"/>
    </location>
</feature>
<feature type="transmembrane region" description="Helical" evidence="2">
    <location>
        <begin position="83"/>
        <end position="105"/>
    </location>
</feature>
<evidence type="ECO:0000313" key="4">
    <source>
        <dbReference type="Proteomes" id="UP000198406"/>
    </source>
</evidence>
<evidence type="ECO:0000313" key="3">
    <source>
        <dbReference type="EMBL" id="GAX29113.1"/>
    </source>
</evidence>
<reference evidence="3 4" key="1">
    <citation type="journal article" date="2015" name="Plant Cell">
        <title>Oil accumulation by the oleaginous diatom Fistulifera solaris as revealed by the genome and transcriptome.</title>
        <authorList>
            <person name="Tanaka T."/>
            <person name="Maeda Y."/>
            <person name="Veluchamy A."/>
            <person name="Tanaka M."/>
            <person name="Abida H."/>
            <person name="Marechal E."/>
            <person name="Bowler C."/>
            <person name="Muto M."/>
            <person name="Sunaga Y."/>
            <person name="Tanaka M."/>
            <person name="Yoshino T."/>
            <person name="Taniguchi T."/>
            <person name="Fukuda Y."/>
            <person name="Nemoto M."/>
            <person name="Matsumoto M."/>
            <person name="Wong P.S."/>
            <person name="Aburatani S."/>
            <person name="Fujibuchi W."/>
        </authorList>
    </citation>
    <scope>NUCLEOTIDE SEQUENCE [LARGE SCALE GENOMIC DNA]</scope>
    <source>
        <strain evidence="3 4">JPCC DA0580</strain>
    </source>
</reference>
<feature type="transmembrane region" description="Helical" evidence="2">
    <location>
        <begin position="45"/>
        <end position="63"/>
    </location>
</feature>
<evidence type="ECO:0000256" key="2">
    <source>
        <dbReference type="SAM" id="Phobius"/>
    </source>
</evidence>
<evidence type="ECO:0000256" key="1">
    <source>
        <dbReference type="SAM" id="MobiDB-lite"/>
    </source>
</evidence>
<accession>A0A1Z5KS19</accession>
<protein>
    <submittedName>
        <fullName evidence="3">Uncharacterized protein</fullName>
    </submittedName>
</protein>
<comment type="caution">
    <text evidence="3">The sequence shown here is derived from an EMBL/GenBank/DDBJ whole genome shotgun (WGS) entry which is preliminary data.</text>
</comment>
<feature type="compositionally biased region" description="Basic and acidic residues" evidence="1">
    <location>
        <begin position="1"/>
        <end position="16"/>
    </location>
</feature>
<keyword evidence="2" id="KW-0472">Membrane</keyword>
<keyword evidence="4" id="KW-1185">Reference proteome</keyword>
<feature type="transmembrane region" description="Helical" evidence="2">
    <location>
        <begin position="157"/>
        <end position="177"/>
    </location>
</feature>
<keyword evidence="2" id="KW-0812">Transmembrane</keyword>
<dbReference type="Proteomes" id="UP000198406">
    <property type="component" value="Unassembled WGS sequence"/>
</dbReference>
<dbReference type="EMBL" id="BDSP01000285">
    <property type="protein sequence ID" value="GAX29113.1"/>
    <property type="molecule type" value="Genomic_DNA"/>
</dbReference>
<proteinExistence type="predicted"/>
<gene>
    <name evidence="3" type="ORF">FisN_7Hh290</name>
</gene>
<name>A0A1Z5KS19_FISSO</name>